<dbReference type="Pfam" id="PF05753">
    <property type="entry name" value="TRAP_beta"/>
    <property type="match status" value="1"/>
</dbReference>
<dbReference type="STRING" id="5762.D2VPU2"/>
<dbReference type="Proteomes" id="UP000006671">
    <property type="component" value="Unassembled WGS sequence"/>
</dbReference>
<evidence type="ECO:0000256" key="1">
    <source>
        <dbReference type="SAM" id="Phobius"/>
    </source>
</evidence>
<dbReference type="OMA" id="YGFFNYT"/>
<dbReference type="RefSeq" id="XP_002674010.1">
    <property type="nucleotide sequence ID" value="XM_002673964.1"/>
</dbReference>
<keyword evidence="2" id="KW-0732">Signal</keyword>
<dbReference type="GO" id="GO:0005783">
    <property type="term" value="C:endoplasmic reticulum"/>
    <property type="evidence" value="ECO:0007669"/>
    <property type="project" value="TreeGrafter"/>
</dbReference>
<feature type="signal peptide" evidence="2">
    <location>
        <begin position="1"/>
        <end position="27"/>
    </location>
</feature>
<dbReference type="InParanoid" id="D2VPU2"/>
<evidence type="ECO:0000313" key="4">
    <source>
        <dbReference type="Proteomes" id="UP000006671"/>
    </source>
</evidence>
<keyword evidence="1" id="KW-1133">Transmembrane helix</keyword>
<dbReference type="KEGG" id="ngr:NAEGRDRAFT_80788"/>
<dbReference type="NCBIfam" id="TIGR01451">
    <property type="entry name" value="B_ant_repeat"/>
    <property type="match status" value="1"/>
</dbReference>
<organism evidence="4">
    <name type="scientific">Naegleria gruberi</name>
    <name type="common">Amoeba</name>
    <dbReference type="NCBI Taxonomy" id="5762"/>
    <lineage>
        <taxon>Eukaryota</taxon>
        <taxon>Discoba</taxon>
        <taxon>Heterolobosea</taxon>
        <taxon>Tetramitia</taxon>
        <taxon>Eutetramitia</taxon>
        <taxon>Vahlkampfiidae</taxon>
        <taxon>Naegleria</taxon>
    </lineage>
</organism>
<evidence type="ECO:0000256" key="2">
    <source>
        <dbReference type="SAM" id="SignalP"/>
    </source>
</evidence>
<proteinExistence type="predicted"/>
<keyword evidence="1" id="KW-0472">Membrane</keyword>
<protein>
    <submittedName>
        <fullName evidence="3">Uncharacterized protein AM23</fullName>
    </submittedName>
</protein>
<dbReference type="EMBL" id="GG738887">
    <property type="protein sequence ID" value="EFC41266.1"/>
    <property type="molecule type" value="Genomic_DNA"/>
</dbReference>
<gene>
    <name evidence="3" type="primary">AM23</name>
    <name evidence="3" type="ORF">NAEGRDRAFT_80788</name>
</gene>
<reference evidence="3 4" key="1">
    <citation type="journal article" date="2010" name="Cell">
        <title>The genome of Naegleria gruberi illuminates early eukaryotic versatility.</title>
        <authorList>
            <person name="Fritz-Laylin L.K."/>
            <person name="Prochnik S.E."/>
            <person name="Ginger M.L."/>
            <person name="Dacks J.B."/>
            <person name="Carpenter M.L."/>
            <person name="Field M.C."/>
            <person name="Kuo A."/>
            <person name="Paredez A."/>
            <person name="Chapman J."/>
            <person name="Pham J."/>
            <person name="Shu S."/>
            <person name="Neupane R."/>
            <person name="Cipriano M."/>
            <person name="Mancuso J."/>
            <person name="Tu H."/>
            <person name="Salamov A."/>
            <person name="Lindquist E."/>
            <person name="Shapiro H."/>
            <person name="Lucas S."/>
            <person name="Grigoriev I.V."/>
            <person name="Cande W.Z."/>
            <person name="Fulton C."/>
            <person name="Rokhsar D.S."/>
            <person name="Dawson S.C."/>
        </authorList>
    </citation>
    <scope>NUCLEOTIDE SEQUENCE [LARGE SCALE GENOMIC DNA]</scope>
    <source>
        <strain evidence="3 4">NEG-M</strain>
    </source>
</reference>
<dbReference type="eggNOG" id="KOG3317">
    <property type="taxonomic scope" value="Eukaryota"/>
</dbReference>
<feature type="chain" id="PRO_5003037730" evidence="2">
    <location>
        <begin position="28"/>
        <end position="224"/>
    </location>
</feature>
<evidence type="ECO:0000313" key="3">
    <source>
        <dbReference type="EMBL" id="EFC41266.1"/>
    </source>
</evidence>
<keyword evidence="4" id="KW-1185">Reference proteome</keyword>
<dbReference type="InterPro" id="IPR047589">
    <property type="entry name" value="DUF11_rpt"/>
</dbReference>
<dbReference type="PANTHER" id="PTHR12861:SF3">
    <property type="entry name" value="TRANSLOCON-ASSOCIATED PROTEIN SUBUNIT BETA"/>
    <property type="match status" value="1"/>
</dbReference>
<dbReference type="OrthoDB" id="5860827at2759"/>
<dbReference type="PANTHER" id="PTHR12861">
    <property type="entry name" value="TRANSLOCON-ASSOCIATED PROTEIN, BETA SUBUNIT PRECURSOR TRAP-BETA SIGNAL SEQUENCE RECEPTOR BETA SUBUNIT"/>
    <property type="match status" value="1"/>
</dbReference>
<name>D2VPU2_NAEGR</name>
<feature type="transmembrane region" description="Helical" evidence="1">
    <location>
        <begin position="188"/>
        <end position="209"/>
    </location>
</feature>
<keyword evidence="1" id="KW-0812">Transmembrane</keyword>
<dbReference type="AlphaFoldDB" id="D2VPU2"/>
<dbReference type="GeneID" id="8856012"/>
<dbReference type="VEuPathDB" id="AmoebaDB:NAEGRDRAFT_80788"/>
<accession>D2VPU2</accession>
<sequence length="224" mass="24855">MNKSLKFSLAVILAILFALCTITSVLAQDEDITATPVDETSTTTTTTTQQNNVRLFLHKSVSPAEPIVNTNITFTITVINVGEETAYDIDVKDNEWPEAQFELAEGETKASFEKVAPNDRVSYKYTIVPKSVGEINTQHALATYRLAPAAEKDEKSLKLISKSNVLPAIPVMTQAEYDRKHASHVGDWIVFFILSLIPTALPYVVYMYANNQIVDLANQKQKSD</sequence>